<protein>
    <submittedName>
        <fullName evidence="6">Transcriptional regulator</fullName>
    </submittedName>
</protein>
<name>A0ABX3FRJ7_9VIBR</name>
<evidence type="ECO:0000313" key="6">
    <source>
        <dbReference type="EMBL" id="OLQ96565.1"/>
    </source>
</evidence>
<dbReference type="PANTHER" id="PTHR30118:SF15">
    <property type="entry name" value="TRANSCRIPTIONAL REGULATORY PROTEIN"/>
    <property type="match status" value="1"/>
</dbReference>
<dbReference type="Pfam" id="PF03466">
    <property type="entry name" value="LysR_substrate"/>
    <property type="match status" value="1"/>
</dbReference>
<evidence type="ECO:0000256" key="1">
    <source>
        <dbReference type="ARBA" id="ARBA00009437"/>
    </source>
</evidence>
<organism evidence="6 7">
    <name type="scientific">Vibrio panuliri</name>
    <dbReference type="NCBI Taxonomy" id="1381081"/>
    <lineage>
        <taxon>Bacteria</taxon>
        <taxon>Pseudomonadati</taxon>
        <taxon>Pseudomonadota</taxon>
        <taxon>Gammaproteobacteria</taxon>
        <taxon>Vibrionales</taxon>
        <taxon>Vibrionaceae</taxon>
        <taxon>Vibrio</taxon>
    </lineage>
</organism>
<dbReference type="InterPro" id="IPR037402">
    <property type="entry name" value="YidZ_PBP2"/>
</dbReference>
<gene>
    <name evidence="6" type="ORF">BIY20_18675</name>
</gene>
<proteinExistence type="inferred from homology"/>
<evidence type="ECO:0000256" key="2">
    <source>
        <dbReference type="ARBA" id="ARBA00023015"/>
    </source>
</evidence>
<comment type="similarity">
    <text evidence="1">Belongs to the LysR transcriptional regulatory family.</text>
</comment>
<keyword evidence="2" id="KW-0805">Transcription regulation</keyword>
<evidence type="ECO:0000256" key="4">
    <source>
        <dbReference type="ARBA" id="ARBA00023163"/>
    </source>
</evidence>
<dbReference type="EMBL" id="MJMH01000007">
    <property type="protein sequence ID" value="OLQ96565.1"/>
    <property type="molecule type" value="Genomic_DNA"/>
</dbReference>
<keyword evidence="4" id="KW-0804">Transcription</keyword>
<dbReference type="InterPro" id="IPR000847">
    <property type="entry name" value="LysR_HTH_N"/>
</dbReference>
<dbReference type="SUPFAM" id="SSF46785">
    <property type="entry name" value="Winged helix' DNA-binding domain"/>
    <property type="match status" value="1"/>
</dbReference>
<evidence type="ECO:0000259" key="5">
    <source>
        <dbReference type="PROSITE" id="PS50931"/>
    </source>
</evidence>
<dbReference type="PRINTS" id="PR00039">
    <property type="entry name" value="HTHLYSR"/>
</dbReference>
<keyword evidence="7" id="KW-1185">Reference proteome</keyword>
<reference evidence="6 7" key="1">
    <citation type="submission" date="2016-09" db="EMBL/GenBank/DDBJ databases">
        <title>Genomic Taxonomy of the Vibrionaceae.</title>
        <authorList>
            <person name="Gonzalez-Castillo A."/>
            <person name="Gomez-Gil B."/>
            <person name="Enciso-Ibarra K."/>
        </authorList>
    </citation>
    <scope>NUCLEOTIDE SEQUENCE [LARGE SCALE GENOMIC DNA]</scope>
    <source>
        <strain evidence="6 7">CAIM 1902</strain>
    </source>
</reference>
<dbReference type="InterPro" id="IPR050389">
    <property type="entry name" value="LysR-type_TF"/>
</dbReference>
<accession>A0ABX3FRJ7</accession>
<dbReference type="Proteomes" id="UP000186039">
    <property type="component" value="Unassembled WGS sequence"/>
</dbReference>
<dbReference type="Pfam" id="PF00126">
    <property type="entry name" value="HTH_1"/>
    <property type="match status" value="1"/>
</dbReference>
<dbReference type="PROSITE" id="PS50931">
    <property type="entry name" value="HTH_LYSR"/>
    <property type="match status" value="1"/>
</dbReference>
<sequence>MINHINLNLLRSLQVLIEECHVSRAAARLNLTQSAVSRQLGQLRELCDDPLLVRDGNRLLPTQRAQALLTKVNQVLLQADELFNDAPFEPESWQQEFVFASSDYVAQFIVPQIIPILGKRAPLLDFSYRLWQQEYLLNMQQLGIDLASTMLPEAPNHLSSIKIGEDQPVCLMRAEHPLSALSDWCADAIVSYPHLKVTGGGDKDTHADLALKELGLQRRVAVKVPFFSTAVKVLQETDLLMIVPDHIAMNISQDASLVYRPLPFQCLMHQYWLMWHPKFDQDRGHEWMRNQVLDVMRISPKSIQII</sequence>
<dbReference type="RefSeq" id="WP_075712882.1">
    <property type="nucleotide sequence ID" value="NZ_AP019655.1"/>
</dbReference>
<dbReference type="InterPro" id="IPR005119">
    <property type="entry name" value="LysR_subst-bd"/>
</dbReference>
<keyword evidence="3" id="KW-0238">DNA-binding</keyword>
<dbReference type="PANTHER" id="PTHR30118">
    <property type="entry name" value="HTH-TYPE TRANSCRIPTIONAL REGULATOR LEUO-RELATED"/>
    <property type="match status" value="1"/>
</dbReference>
<evidence type="ECO:0000313" key="7">
    <source>
        <dbReference type="Proteomes" id="UP000186039"/>
    </source>
</evidence>
<dbReference type="Gene3D" id="3.40.190.10">
    <property type="entry name" value="Periplasmic binding protein-like II"/>
    <property type="match status" value="2"/>
</dbReference>
<comment type="caution">
    <text evidence="6">The sequence shown here is derived from an EMBL/GenBank/DDBJ whole genome shotgun (WGS) entry which is preliminary data.</text>
</comment>
<dbReference type="InterPro" id="IPR036390">
    <property type="entry name" value="WH_DNA-bd_sf"/>
</dbReference>
<feature type="domain" description="HTH lysR-type" evidence="5">
    <location>
        <begin position="5"/>
        <end position="62"/>
    </location>
</feature>
<evidence type="ECO:0000256" key="3">
    <source>
        <dbReference type="ARBA" id="ARBA00023125"/>
    </source>
</evidence>
<dbReference type="Gene3D" id="1.10.10.10">
    <property type="entry name" value="Winged helix-like DNA-binding domain superfamily/Winged helix DNA-binding domain"/>
    <property type="match status" value="1"/>
</dbReference>
<dbReference type="CDD" id="cd08417">
    <property type="entry name" value="PBP2_Nitroaromatics_like"/>
    <property type="match status" value="1"/>
</dbReference>
<dbReference type="SUPFAM" id="SSF53850">
    <property type="entry name" value="Periplasmic binding protein-like II"/>
    <property type="match status" value="1"/>
</dbReference>
<dbReference type="InterPro" id="IPR036388">
    <property type="entry name" value="WH-like_DNA-bd_sf"/>
</dbReference>